<dbReference type="InterPro" id="IPR013604">
    <property type="entry name" value="7TM_chemorcpt"/>
</dbReference>
<organism evidence="7">
    <name type="scientific">Bombyx mori</name>
    <name type="common">Silk moth</name>
    <dbReference type="NCBI Taxonomy" id="7091"/>
    <lineage>
        <taxon>Eukaryota</taxon>
        <taxon>Metazoa</taxon>
        <taxon>Ecdysozoa</taxon>
        <taxon>Arthropoda</taxon>
        <taxon>Hexapoda</taxon>
        <taxon>Insecta</taxon>
        <taxon>Pterygota</taxon>
        <taxon>Neoptera</taxon>
        <taxon>Endopterygota</taxon>
        <taxon>Lepidoptera</taxon>
        <taxon>Glossata</taxon>
        <taxon>Ditrysia</taxon>
        <taxon>Bombycoidea</taxon>
        <taxon>Bombycidae</taxon>
        <taxon>Bombycinae</taxon>
        <taxon>Bombyx</taxon>
    </lineage>
</organism>
<dbReference type="GO" id="GO:0007165">
    <property type="term" value="P:signal transduction"/>
    <property type="evidence" value="ECO:0007669"/>
    <property type="project" value="UniProtKB-KW"/>
</dbReference>
<dbReference type="GO" id="GO:0050909">
    <property type="term" value="P:sensory perception of taste"/>
    <property type="evidence" value="ECO:0007669"/>
    <property type="project" value="InterPro"/>
</dbReference>
<keyword evidence="4 6" id="KW-1133">Transmembrane helix</keyword>
<keyword evidence="6 7" id="KW-0675">Receptor</keyword>
<evidence type="ECO:0000256" key="3">
    <source>
        <dbReference type="ARBA" id="ARBA00022692"/>
    </source>
</evidence>
<feature type="transmembrane region" description="Helical" evidence="6">
    <location>
        <begin position="88"/>
        <end position="106"/>
    </location>
</feature>
<dbReference type="GO" id="GO:0005886">
    <property type="term" value="C:plasma membrane"/>
    <property type="evidence" value="ECO:0007669"/>
    <property type="project" value="UniProtKB-SubCell"/>
</dbReference>
<keyword evidence="2 6" id="KW-1003">Cell membrane</keyword>
<keyword evidence="5 6" id="KW-0472">Membrane</keyword>
<feature type="transmembrane region" description="Helical" evidence="6">
    <location>
        <begin position="273"/>
        <end position="295"/>
    </location>
</feature>
<feature type="transmembrane region" description="Helical" evidence="6">
    <location>
        <begin position="341"/>
        <end position="366"/>
    </location>
</feature>
<evidence type="ECO:0000256" key="2">
    <source>
        <dbReference type="ARBA" id="ARBA00022475"/>
    </source>
</evidence>
<keyword evidence="3 6" id="KW-0812">Transmembrane</keyword>
<protein>
    <recommendedName>
        <fullName evidence="6">Gustatory receptor</fullName>
    </recommendedName>
</protein>
<comment type="similarity">
    <text evidence="6">Belongs to the insect chemoreceptor superfamily. Gustatory receptor (GR) family.</text>
</comment>
<evidence type="ECO:0000313" key="7">
    <source>
        <dbReference type="EMBL" id="DAA06377.1"/>
    </source>
</evidence>
<reference evidence="7" key="1">
    <citation type="journal article" date="2008" name="Insect Mol. Biol.">
        <title>The gustatory receptor family in the silkworm moth Bombyx mori is characterized by a large expansion of a single lineage of putative bitter receptors.</title>
        <authorList>
            <person name="Wanner K.W."/>
            <person name="Robertson H.M."/>
        </authorList>
    </citation>
    <scope>NUCLEOTIDE SEQUENCE</scope>
</reference>
<feature type="transmembrane region" description="Helical" evidence="6">
    <location>
        <begin position="139"/>
        <end position="161"/>
    </location>
</feature>
<proteinExistence type="inferred from homology"/>
<sequence length="370" mass="42962">MNLHKNIIPIRNNLFANKVTAIALPKTLSVLFKLIHIFFLLDLGVYEYKTFKIKCIVKFLTISGSLTISVVCFSFMVSNLSEHTFVGWYGFFISTYIFVVLFFNLSNRMTFVEFYKTLLRFDANYGIDSNEYKFNFKIIFVNILFIANRMVLSFVYCSYYPQNCIRPRYAQILFMLPWLTLDVLLTTNMFLFYATYCRIAKFPMLIKNSMNIVALRNSYKLIVDSLEKTQTSFDIVFIIALVFSVPEIMMSIYSTLLEVISKHFLEVASILSLNYVAIAQSLLLTLAPSLCAGVLPWKTNNIKIILHEKLFTEKDKASAREIELFIKYIESRPLKLRACNLVPLDFSLTIIVLNICVTYLIVIIQFTHLY</sequence>
<feature type="transmembrane region" description="Helical" evidence="6">
    <location>
        <begin position="173"/>
        <end position="194"/>
    </location>
</feature>
<comment type="function">
    <text evidence="6">Gustatory receptor which mediates acceptance or avoidance behavior, depending on its substrates.</text>
</comment>
<dbReference type="EMBL" id="BK006597">
    <property type="protein sequence ID" value="DAA06377.1"/>
    <property type="molecule type" value="Genomic_DNA"/>
</dbReference>
<evidence type="ECO:0000256" key="5">
    <source>
        <dbReference type="ARBA" id="ARBA00023136"/>
    </source>
</evidence>
<keyword evidence="6" id="KW-0807">Transducer</keyword>
<evidence type="ECO:0000256" key="1">
    <source>
        <dbReference type="ARBA" id="ARBA00004651"/>
    </source>
</evidence>
<dbReference type="Pfam" id="PF08395">
    <property type="entry name" value="7tm_7"/>
    <property type="match status" value="1"/>
</dbReference>
<dbReference type="AlphaFoldDB" id="B7FF30"/>
<feature type="transmembrane region" description="Helical" evidence="6">
    <location>
        <begin position="235"/>
        <end position="253"/>
    </location>
</feature>
<name>B7FF30_BOMMO</name>
<feature type="transmembrane region" description="Helical" evidence="6">
    <location>
        <begin position="55"/>
        <end position="76"/>
    </location>
</feature>
<comment type="subcellular location">
    <subcellularLocation>
        <location evidence="1 6">Cell membrane</location>
        <topology evidence="1 6">Multi-pass membrane protein</topology>
    </subcellularLocation>
</comment>
<comment type="caution">
    <text evidence="6">Lacks conserved residue(s) required for the propagation of feature annotation.</text>
</comment>
<evidence type="ECO:0000256" key="4">
    <source>
        <dbReference type="ARBA" id="ARBA00022989"/>
    </source>
</evidence>
<feature type="transmembrane region" description="Helical" evidence="6">
    <location>
        <begin position="20"/>
        <end position="43"/>
    </location>
</feature>
<evidence type="ECO:0000256" key="6">
    <source>
        <dbReference type="RuleBase" id="RU363108"/>
    </source>
</evidence>
<gene>
    <name evidence="7" type="primary">Gr14</name>
</gene>
<accession>B7FF30</accession>